<evidence type="ECO:0000313" key="3">
    <source>
        <dbReference type="EMBL" id="WLQ45366.1"/>
    </source>
</evidence>
<dbReference type="PRINTS" id="PR00359">
    <property type="entry name" value="BP450"/>
</dbReference>
<sequence length="107" mass="11969">MLEEPPAVTLWHASGNRDERVFDRPGTFDLGRTPNRHMAFGYGPHFCVGSYLARVEIAELLMALRDFATGIEQTGETRRIRSNFLTGLSALSVRFRPDDSGLKEVDG</sequence>
<keyword evidence="4" id="KW-1185">Reference proteome</keyword>
<evidence type="ECO:0000256" key="1">
    <source>
        <dbReference type="ARBA" id="ARBA00010617"/>
    </source>
</evidence>
<keyword evidence="2" id="KW-0349">Heme</keyword>
<keyword evidence="2" id="KW-0479">Metal-binding</keyword>
<dbReference type="InterPro" id="IPR017972">
    <property type="entry name" value="Cyt_P450_CS"/>
</dbReference>
<dbReference type="PANTHER" id="PTHR46696">
    <property type="entry name" value="P450, PUTATIVE (EUROFUNG)-RELATED"/>
    <property type="match status" value="1"/>
</dbReference>
<accession>A0ABY9IEL9</accession>
<dbReference type="PROSITE" id="PS00086">
    <property type="entry name" value="CYTOCHROME_P450"/>
    <property type="match status" value="1"/>
</dbReference>
<comment type="similarity">
    <text evidence="1 2">Belongs to the cytochrome P450 family.</text>
</comment>
<dbReference type="EMBL" id="CP120992">
    <property type="protein sequence ID" value="WLQ45366.1"/>
    <property type="molecule type" value="Genomic_DNA"/>
</dbReference>
<keyword evidence="2" id="KW-0408">Iron</keyword>
<keyword evidence="2" id="KW-0503">Monooxygenase</keyword>
<dbReference type="SUPFAM" id="SSF48264">
    <property type="entry name" value="Cytochrome P450"/>
    <property type="match status" value="1"/>
</dbReference>
<keyword evidence="2" id="KW-0560">Oxidoreductase</keyword>
<dbReference type="PANTHER" id="PTHR46696:SF1">
    <property type="entry name" value="CYTOCHROME P450 YJIB-RELATED"/>
    <property type="match status" value="1"/>
</dbReference>
<name>A0ABY9IEL9_9ACTN</name>
<dbReference type="Pfam" id="PF00067">
    <property type="entry name" value="p450"/>
    <property type="match status" value="1"/>
</dbReference>
<dbReference type="InterPro" id="IPR036396">
    <property type="entry name" value="Cyt_P450_sf"/>
</dbReference>
<dbReference type="Proteomes" id="UP001229952">
    <property type="component" value="Chromosome"/>
</dbReference>
<gene>
    <name evidence="3" type="ORF">P8A22_20600</name>
</gene>
<proteinExistence type="inferred from homology"/>
<evidence type="ECO:0000313" key="4">
    <source>
        <dbReference type="Proteomes" id="UP001229952"/>
    </source>
</evidence>
<dbReference type="InterPro" id="IPR001128">
    <property type="entry name" value="Cyt_P450"/>
</dbReference>
<dbReference type="Gene3D" id="1.10.630.10">
    <property type="entry name" value="Cytochrome P450"/>
    <property type="match status" value="1"/>
</dbReference>
<evidence type="ECO:0000256" key="2">
    <source>
        <dbReference type="RuleBase" id="RU000461"/>
    </source>
</evidence>
<protein>
    <submittedName>
        <fullName evidence="3">Cytochrome P450</fullName>
    </submittedName>
</protein>
<organism evidence="3 4">
    <name type="scientific">Streptomyces laculatispora</name>
    <dbReference type="NCBI Taxonomy" id="887464"/>
    <lineage>
        <taxon>Bacteria</taxon>
        <taxon>Bacillati</taxon>
        <taxon>Actinomycetota</taxon>
        <taxon>Actinomycetes</taxon>
        <taxon>Kitasatosporales</taxon>
        <taxon>Streptomycetaceae</taxon>
        <taxon>Streptomyces</taxon>
    </lineage>
</organism>
<dbReference type="InterPro" id="IPR002397">
    <property type="entry name" value="Cyt_P450_B"/>
</dbReference>
<reference evidence="3 4" key="1">
    <citation type="submission" date="2023-03" db="EMBL/GenBank/DDBJ databases">
        <title>Isolation and description of six Streptomyces strains from soil environments, able to metabolize different microbial glucans.</title>
        <authorList>
            <person name="Widen T."/>
            <person name="Larsbrink J."/>
        </authorList>
    </citation>
    <scope>NUCLEOTIDE SEQUENCE [LARGE SCALE GENOMIC DNA]</scope>
    <source>
        <strain evidence="3 4">Mut2</strain>
    </source>
</reference>